<dbReference type="STRING" id="990285.RGCCGE502_26443"/>
<keyword evidence="5" id="KW-1185">Reference proteome</keyword>
<dbReference type="InterPro" id="IPR011250">
    <property type="entry name" value="OMP/PagP_B-barrel"/>
</dbReference>
<evidence type="ECO:0000259" key="3">
    <source>
        <dbReference type="Pfam" id="PF13505"/>
    </source>
</evidence>
<feature type="chain" id="PRO_5004509721" description="Outer membrane protein beta-barrel domain-containing protein" evidence="2">
    <location>
        <begin position="24"/>
        <end position="266"/>
    </location>
</feature>
<dbReference type="HOGENOM" id="CLU_057473_0_0_5"/>
<dbReference type="EMBL" id="AEYE02000031">
    <property type="protein sequence ID" value="EPE95493.1"/>
    <property type="molecule type" value="Genomic_DNA"/>
</dbReference>
<dbReference type="eggNOG" id="COG3637">
    <property type="taxonomic scope" value="Bacteria"/>
</dbReference>
<dbReference type="Gene3D" id="2.40.160.20">
    <property type="match status" value="1"/>
</dbReference>
<dbReference type="Pfam" id="PF13505">
    <property type="entry name" value="OMP_b-brl"/>
    <property type="match status" value="1"/>
</dbReference>
<accession>S3I7V1</accession>
<evidence type="ECO:0000313" key="5">
    <source>
        <dbReference type="Proteomes" id="UP000014411"/>
    </source>
</evidence>
<name>S3I7V1_9HYPH</name>
<gene>
    <name evidence="4" type="ORF">RGCCGE502_26443</name>
</gene>
<sequence>MKSSITILATAASLVLLGGRAMAEEPPIDEAPEISIPGDSSTTGWYLRGDLGYAPWTGNETPDYRFDDGATHEFDSARFSKPVSGGAGIGYQFTDIWRADLTGDFFKSDFTGTANTNLPCAASAPAGTGCASGVRADLRAYGVMTNGYADLATVAGFTPYVGAGIGITNVRWGSVRSQPECVDGGSACSGVTFLPQDFNGKNNWRFTYALMAGLSYEITNNIKVDFGYRFSDIAGGSMFAGPSGTSGRDDGLTRHEIRIGLRMAGW</sequence>
<organism evidence="4 5">
    <name type="scientific">Rhizobium grahamii CCGE 502</name>
    <dbReference type="NCBI Taxonomy" id="990285"/>
    <lineage>
        <taxon>Bacteria</taxon>
        <taxon>Pseudomonadati</taxon>
        <taxon>Pseudomonadota</taxon>
        <taxon>Alphaproteobacteria</taxon>
        <taxon>Hyphomicrobiales</taxon>
        <taxon>Rhizobiaceae</taxon>
        <taxon>Rhizobium/Agrobacterium group</taxon>
        <taxon>Rhizobium</taxon>
    </lineage>
</organism>
<comment type="caution">
    <text evidence="4">The sequence shown here is derived from an EMBL/GenBank/DDBJ whole genome shotgun (WGS) entry which is preliminary data.</text>
</comment>
<proteinExistence type="predicted"/>
<evidence type="ECO:0000256" key="1">
    <source>
        <dbReference type="ARBA" id="ARBA00022729"/>
    </source>
</evidence>
<dbReference type="SUPFAM" id="SSF56925">
    <property type="entry name" value="OMPA-like"/>
    <property type="match status" value="1"/>
</dbReference>
<feature type="domain" description="Outer membrane protein beta-barrel" evidence="3">
    <location>
        <begin position="23"/>
        <end position="261"/>
    </location>
</feature>
<dbReference type="RefSeq" id="WP_016557218.1">
    <property type="nucleotide sequence ID" value="NZ_AEYE02000031.1"/>
</dbReference>
<feature type="signal peptide" evidence="2">
    <location>
        <begin position="1"/>
        <end position="23"/>
    </location>
</feature>
<dbReference type="InterPro" id="IPR027385">
    <property type="entry name" value="Beta-barrel_OMP"/>
</dbReference>
<protein>
    <recommendedName>
        <fullName evidence="3">Outer membrane protein beta-barrel domain-containing protein</fullName>
    </recommendedName>
</protein>
<dbReference type="AlphaFoldDB" id="S3I7V1"/>
<evidence type="ECO:0000256" key="2">
    <source>
        <dbReference type="SAM" id="SignalP"/>
    </source>
</evidence>
<keyword evidence="1 2" id="KW-0732">Signal</keyword>
<reference evidence="4 5" key="1">
    <citation type="journal article" date="2012" name="J. Bacteriol.">
        <title>Genome sequence of Rhizobium grahamii CCGE502, a broad-host-range symbiont with low nodulation competitiveness in Phaseolus vulgaris.</title>
        <authorList>
            <person name="Althabegoiti M.J."/>
            <person name="Lozano L."/>
            <person name="Torres-Tejerizo G."/>
            <person name="Ormeno-Orrillo E."/>
            <person name="Rogel M.A."/>
            <person name="Gonzalez V."/>
            <person name="Martinez-Romero E."/>
        </authorList>
    </citation>
    <scope>NUCLEOTIDE SEQUENCE [LARGE SCALE GENOMIC DNA]</scope>
    <source>
        <strain evidence="4 5">CCGE 502</strain>
    </source>
</reference>
<evidence type="ECO:0000313" key="4">
    <source>
        <dbReference type="EMBL" id="EPE95493.1"/>
    </source>
</evidence>
<dbReference type="Proteomes" id="UP000014411">
    <property type="component" value="Unassembled WGS sequence"/>
</dbReference>